<dbReference type="EMBL" id="MU970239">
    <property type="protein sequence ID" value="KAK9319038.1"/>
    <property type="molecule type" value="Genomic_DNA"/>
</dbReference>
<evidence type="ECO:0000313" key="2">
    <source>
        <dbReference type="Proteomes" id="UP001489719"/>
    </source>
</evidence>
<organism evidence="1 2">
    <name type="scientific">Lipomyces orientalis</name>
    <dbReference type="NCBI Taxonomy" id="1233043"/>
    <lineage>
        <taxon>Eukaryota</taxon>
        <taxon>Fungi</taxon>
        <taxon>Dikarya</taxon>
        <taxon>Ascomycota</taxon>
        <taxon>Saccharomycotina</taxon>
        <taxon>Lipomycetes</taxon>
        <taxon>Lipomycetales</taxon>
        <taxon>Lipomycetaceae</taxon>
        <taxon>Lipomyces</taxon>
    </lineage>
</organism>
<protein>
    <submittedName>
        <fullName evidence="1">Uncharacterized protein</fullName>
    </submittedName>
</protein>
<sequence>MSTYYPQRSQSPPASSQQGPYPTHWPPGTPTSDYASNVNPTAAIPLSAKYRRPSYDDRGGYSAERGVYAPERYIERQSYNDRRGSYDDRRSASYYDRSDQYVPLPYDPSAPSSSSSSSSSRPPYQYSGAPPEPYSRTRESFAGYKPSEPWSTALSHHASTSSSRGYYSSSYHRRDDRSYVPPTPSAYPPVSSDLPSSQRYGSSRNDPYWSRSRQRSVSPDRRLHYPPPSDYHPAPPAPPSYRPPEPQRGITDGTRPSELMPSASKEVYNPPSDSPMAYAPLTYPIPGPTREIRSEDFVNDIPLPIYPFRPPQEIDPPLGATFLDSEAITSGTPRKRGDNEKIVRDPALDIVNRQAQTRRMPPRIKRNPDDPLDDLPLPPQNGATSGATPGGGRVKDRSRSELVQPRAQDDPLSIERILKRMRDGELEADGLRHQNGSAKKVHLDIAAEKSLLSRSGSQIEGSDAGTSSTSQSLLQIVEDTLAQIRTNQMMTDK</sequence>
<accession>A0ACC3TD41</accession>
<comment type="caution">
    <text evidence="1">The sequence shown here is derived from an EMBL/GenBank/DDBJ whole genome shotgun (WGS) entry which is preliminary data.</text>
</comment>
<gene>
    <name evidence="1" type="ORF">V1517DRAFT_76190</name>
</gene>
<reference evidence="2" key="1">
    <citation type="journal article" date="2024" name="Front. Bioeng. Biotechnol.">
        <title>Genome-scale model development and genomic sequencing of the oleaginous clade Lipomyces.</title>
        <authorList>
            <person name="Czajka J.J."/>
            <person name="Han Y."/>
            <person name="Kim J."/>
            <person name="Mondo S.J."/>
            <person name="Hofstad B.A."/>
            <person name="Robles A."/>
            <person name="Haridas S."/>
            <person name="Riley R."/>
            <person name="LaButti K."/>
            <person name="Pangilinan J."/>
            <person name="Andreopoulos W."/>
            <person name="Lipzen A."/>
            <person name="Yan J."/>
            <person name="Wang M."/>
            <person name="Ng V."/>
            <person name="Grigoriev I.V."/>
            <person name="Spatafora J.W."/>
            <person name="Magnuson J.K."/>
            <person name="Baker S.E."/>
            <person name="Pomraning K.R."/>
        </authorList>
    </citation>
    <scope>NUCLEOTIDE SEQUENCE [LARGE SCALE GENOMIC DNA]</scope>
    <source>
        <strain evidence="2">CBS 10300</strain>
    </source>
</reference>
<keyword evidence="2" id="KW-1185">Reference proteome</keyword>
<dbReference type="Proteomes" id="UP001489719">
    <property type="component" value="Unassembled WGS sequence"/>
</dbReference>
<name>A0ACC3TD41_9ASCO</name>
<proteinExistence type="predicted"/>
<evidence type="ECO:0000313" key="1">
    <source>
        <dbReference type="EMBL" id="KAK9319038.1"/>
    </source>
</evidence>